<evidence type="ECO:0000313" key="3">
    <source>
        <dbReference type="Proteomes" id="UP001271007"/>
    </source>
</evidence>
<organism evidence="2 3">
    <name type="scientific">Extremus antarcticus</name>
    <dbReference type="NCBI Taxonomy" id="702011"/>
    <lineage>
        <taxon>Eukaryota</taxon>
        <taxon>Fungi</taxon>
        <taxon>Dikarya</taxon>
        <taxon>Ascomycota</taxon>
        <taxon>Pezizomycotina</taxon>
        <taxon>Dothideomycetes</taxon>
        <taxon>Dothideomycetidae</taxon>
        <taxon>Mycosphaerellales</taxon>
        <taxon>Extremaceae</taxon>
        <taxon>Extremus</taxon>
    </lineage>
</organism>
<dbReference type="EMBL" id="JAWDJX010000009">
    <property type="protein sequence ID" value="KAK3055288.1"/>
    <property type="molecule type" value="Genomic_DNA"/>
</dbReference>
<name>A0AAJ0GD47_9PEZI</name>
<reference evidence="2" key="1">
    <citation type="submission" date="2023-04" db="EMBL/GenBank/DDBJ databases">
        <title>Black Yeasts Isolated from many extreme environments.</title>
        <authorList>
            <person name="Coleine C."/>
            <person name="Stajich J.E."/>
            <person name="Selbmann L."/>
        </authorList>
    </citation>
    <scope>NUCLEOTIDE SEQUENCE</scope>
    <source>
        <strain evidence="2">CCFEE 5312</strain>
    </source>
</reference>
<evidence type="ECO:0000256" key="1">
    <source>
        <dbReference type="SAM" id="Coils"/>
    </source>
</evidence>
<dbReference type="Proteomes" id="UP001271007">
    <property type="component" value="Unassembled WGS sequence"/>
</dbReference>
<keyword evidence="3" id="KW-1185">Reference proteome</keyword>
<comment type="caution">
    <text evidence="2">The sequence shown here is derived from an EMBL/GenBank/DDBJ whole genome shotgun (WGS) entry which is preliminary data.</text>
</comment>
<evidence type="ECO:0000313" key="2">
    <source>
        <dbReference type="EMBL" id="KAK3055288.1"/>
    </source>
</evidence>
<accession>A0AAJ0GD47</accession>
<dbReference type="AlphaFoldDB" id="A0AAJ0GD47"/>
<proteinExistence type="predicted"/>
<protein>
    <submittedName>
        <fullName evidence="2">Uncharacterized protein</fullName>
    </submittedName>
</protein>
<feature type="coiled-coil region" evidence="1">
    <location>
        <begin position="158"/>
        <end position="243"/>
    </location>
</feature>
<sequence>MAKGKVSVGSLFNQQHHISKSAIHNQKSVLAPRGGGITKAQRPNGGVFSKFTKPKKATEHPAYLSFAEATNNYRNATGVVRGQQLDPVYNALLARVNGLQVNGKPFQTSGMASRDQIDTLVQAHAALSKPLDDEQMTIQNHRQNGTVDMKEVKLGETMLSFERLAEKKRAELEKLVQNLQDVVDEIETAREVIVAKEKKGVKQAKKSFEAKLASLVDEAEAAREQARDEVKQARKEDREFKANLERKIELLFAELD</sequence>
<gene>
    <name evidence="2" type="ORF">LTR09_003841</name>
</gene>
<keyword evidence="1" id="KW-0175">Coiled coil</keyword>